<organism evidence="2">
    <name type="scientific">bioreactor metagenome</name>
    <dbReference type="NCBI Taxonomy" id="1076179"/>
    <lineage>
        <taxon>unclassified sequences</taxon>
        <taxon>metagenomes</taxon>
        <taxon>ecological metagenomes</taxon>
    </lineage>
</organism>
<keyword evidence="1" id="KW-0472">Membrane</keyword>
<proteinExistence type="predicted"/>
<evidence type="ECO:0000313" key="2">
    <source>
        <dbReference type="EMBL" id="MPN11076.1"/>
    </source>
</evidence>
<feature type="transmembrane region" description="Helical" evidence="1">
    <location>
        <begin position="123"/>
        <end position="143"/>
    </location>
</feature>
<comment type="caution">
    <text evidence="2">The sequence shown here is derived from an EMBL/GenBank/DDBJ whole genome shotgun (WGS) entry which is preliminary data.</text>
</comment>
<protein>
    <submittedName>
        <fullName evidence="2">Uncharacterized protein</fullName>
    </submittedName>
</protein>
<evidence type="ECO:0000256" key="1">
    <source>
        <dbReference type="SAM" id="Phobius"/>
    </source>
</evidence>
<keyword evidence="1" id="KW-0812">Transmembrane</keyword>
<feature type="transmembrane region" description="Helical" evidence="1">
    <location>
        <begin position="149"/>
        <end position="168"/>
    </location>
</feature>
<dbReference type="EMBL" id="VSSQ01057273">
    <property type="protein sequence ID" value="MPN11076.1"/>
    <property type="molecule type" value="Genomic_DNA"/>
</dbReference>
<name>A0A645FBT2_9ZZZZ</name>
<keyword evidence="1" id="KW-1133">Transmembrane helix</keyword>
<sequence>MIAAIFGAFYVVEPVSYYPILGLTGTYISFLSGNIGNLRVPCSAVAQEVVGVEAGSPEAEIVSTLGLTGSVVTNLFFTTLAAIAGTALLAVFPEPIAIAFKQYTVAAIFGAVFGQFTLKYPKLAVAGFAIPLLLYTVAPAVGLTYLTKTWVVIVASVFGTIAVGRLLYKKGLL</sequence>
<gene>
    <name evidence="2" type="ORF">SDC9_158377</name>
</gene>
<accession>A0A645FBT2</accession>
<dbReference type="AlphaFoldDB" id="A0A645FBT2"/>
<feature type="transmembrane region" description="Helical" evidence="1">
    <location>
        <begin position="71"/>
        <end position="92"/>
    </location>
</feature>
<reference evidence="2" key="1">
    <citation type="submission" date="2019-08" db="EMBL/GenBank/DDBJ databases">
        <authorList>
            <person name="Kucharzyk K."/>
            <person name="Murdoch R.W."/>
            <person name="Higgins S."/>
            <person name="Loffler F."/>
        </authorList>
    </citation>
    <scope>NUCLEOTIDE SEQUENCE</scope>
</reference>
<feature type="transmembrane region" description="Helical" evidence="1">
    <location>
        <begin position="98"/>
        <end position="116"/>
    </location>
</feature>